<keyword evidence="2" id="KW-1133">Transmembrane helix</keyword>
<evidence type="ECO:0000256" key="1">
    <source>
        <dbReference type="ARBA" id="ARBA00023157"/>
    </source>
</evidence>
<dbReference type="OMA" id="SKCCELY"/>
<protein>
    <recommendedName>
        <fullName evidence="5">Sushi domain-containing protein</fullName>
    </recommendedName>
</protein>
<evidence type="ECO:0000313" key="4">
    <source>
        <dbReference type="Proteomes" id="UP000288216"/>
    </source>
</evidence>
<dbReference type="EMBL" id="BFAA01178246">
    <property type="protein sequence ID" value="GCB85572.1"/>
    <property type="molecule type" value="Genomic_DNA"/>
</dbReference>
<feature type="non-terminal residue" evidence="3">
    <location>
        <position position="1"/>
    </location>
</feature>
<organism evidence="3 4">
    <name type="scientific">Scyliorhinus torazame</name>
    <name type="common">Cloudy catshark</name>
    <name type="synonym">Catulus torazame</name>
    <dbReference type="NCBI Taxonomy" id="75743"/>
    <lineage>
        <taxon>Eukaryota</taxon>
        <taxon>Metazoa</taxon>
        <taxon>Chordata</taxon>
        <taxon>Craniata</taxon>
        <taxon>Vertebrata</taxon>
        <taxon>Chondrichthyes</taxon>
        <taxon>Elasmobranchii</taxon>
        <taxon>Galeomorphii</taxon>
        <taxon>Galeoidea</taxon>
        <taxon>Carcharhiniformes</taxon>
        <taxon>Scyliorhinidae</taxon>
        <taxon>Scyliorhinus</taxon>
    </lineage>
</organism>
<gene>
    <name evidence="3" type="ORF">scyTo_0026277</name>
</gene>
<reference evidence="3 4" key="1">
    <citation type="journal article" date="2018" name="Nat. Ecol. Evol.">
        <title>Shark genomes provide insights into elasmobranch evolution and the origin of vertebrates.</title>
        <authorList>
            <person name="Hara Y"/>
            <person name="Yamaguchi K"/>
            <person name="Onimaru K"/>
            <person name="Kadota M"/>
            <person name="Koyanagi M"/>
            <person name="Keeley SD"/>
            <person name="Tatsumi K"/>
            <person name="Tanaka K"/>
            <person name="Motone F"/>
            <person name="Kageyama Y"/>
            <person name="Nozu R"/>
            <person name="Adachi N"/>
            <person name="Nishimura O"/>
            <person name="Nakagawa R"/>
            <person name="Tanegashima C"/>
            <person name="Kiyatake I"/>
            <person name="Matsumoto R"/>
            <person name="Murakumo K"/>
            <person name="Nishida K"/>
            <person name="Terakita A"/>
            <person name="Kuratani S"/>
            <person name="Sato K"/>
            <person name="Hyodo S Kuraku.S."/>
        </authorList>
    </citation>
    <scope>NUCLEOTIDE SEQUENCE [LARGE SCALE GENOMIC DNA]</scope>
</reference>
<evidence type="ECO:0008006" key="5">
    <source>
        <dbReference type="Google" id="ProtNLM"/>
    </source>
</evidence>
<keyword evidence="1" id="KW-1015">Disulfide bond</keyword>
<dbReference type="AlphaFoldDB" id="A0A401QJL0"/>
<accession>A0A401QJL0</accession>
<keyword evidence="2" id="KW-0472">Membrane</keyword>
<dbReference type="Proteomes" id="UP000288216">
    <property type="component" value="Unassembled WGS sequence"/>
</dbReference>
<evidence type="ECO:0000313" key="3">
    <source>
        <dbReference type="EMBL" id="GCB85572.1"/>
    </source>
</evidence>
<evidence type="ECO:0000256" key="2">
    <source>
        <dbReference type="SAM" id="Phobius"/>
    </source>
</evidence>
<sequence length="108" mass="12321">QVHPPPFPLSLSRMETWILLFAVLIPPGLVSASWNGTIGCRKIRPPPDGGIRYPGLTQEQIYSIEILPVAYEIEFVCRVNRELEGPRVRKCLGNGMWTDMDKRSRCRE</sequence>
<comment type="caution">
    <text evidence="3">The sequence shown here is derived from an EMBL/GenBank/DDBJ whole genome shotgun (WGS) entry which is preliminary data.</text>
</comment>
<dbReference type="STRING" id="75743.A0A401QJL0"/>
<name>A0A401QJL0_SCYTO</name>
<dbReference type="OrthoDB" id="17569at2759"/>
<keyword evidence="4" id="KW-1185">Reference proteome</keyword>
<dbReference type="InterPro" id="IPR035976">
    <property type="entry name" value="Sushi/SCR/CCP_sf"/>
</dbReference>
<dbReference type="Gene3D" id="2.10.70.10">
    <property type="entry name" value="Complement Module, domain 1"/>
    <property type="match status" value="1"/>
</dbReference>
<keyword evidence="2" id="KW-0812">Transmembrane</keyword>
<dbReference type="SUPFAM" id="SSF57535">
    <property type="entry name" value="Complement control module/SCR domain"/>
    <property type="match status" value="1"/>
</dbReference>
<feature type="transmembrane region" description="Helical" evidence="2">
    <location>
        <begin position="16"/>
        <end position="34"/>
    </location>
</feature>
<proteinExistence type="predicted"/>